<evidence type="ECO:0000313" key="1">
    <source>
        <dbReference type="EMBL" id="KAJ6795719.1"/>
    </source>
</evidence>
<evidence type="ECO:0000313" key="2">
    <source>
        <dbReference type="Proteomes" id="UP001140949"/>
    </source>
</evidence>
<protein>
    <submittedName>
        <fullName evidence="1">Uncharacterized protein</fullName>
    </submittedName>
</protein>
<comment type="caution">
    <text evidence="1">The sequence shown here is derived from an EMBL/GenBank/DDBJ whole genome shotgun (WGS) entry which is preliminary data.</text>
</comment>
<reference evidence="1" key="1">
    <citation type="journal article" date="2023" name="GigaByte">
        <title>Genome assembly of the bearded iris, Iris pallida Lam.</title>
        <authorList>
            <person name="Bruccoleri R.E."/>
            <person name="Oakeley E.J."/>
            <person name="Faust A.M.E."/>
            <person name="Altorfer M."/>
            <person name="Dessus-Babus S."/>
            <person name="Burckhardt D."/>
            <person name="Oertli M."/>
            <person name="Naumann U."/>
            <person name="Petersen F."/>
            <person name="Wong J."/>
        </authorList>
    </citation>
    <scope>NUCLEOTIDE SEQUENCE</scope>
    <source>
        <strain evidence="1">GSM-AAB239-AS_SAM_17_03QT</strain>
    </source>
</reference>
<sequence>MKYFLIHKYGVGLLGNNNIQRKKEQFCSFGGYLKKKFDDDVSSTMQSR</sequence>
<proteinExistence type="predicted"/>
<organism evidence="1 2">
    <name type="scientific">Iris pallida</name>
    <name type="common">Sweet iris</name>
    <dbReference type="NCBI Taxonomy" id="29817"/>
    <lineage>
        <taxon>Eukaryota</taxon>
        <taxon>Viridiplantae</taxon>
        <taxon>Streptophyta</taxon>
        <taxon>Embryophyta</taxon>
        <taxon>Tracheophyta</taxon>
        <taxon>Spermatophyta</taxon>
        <taxon>Magnoliopsida</taxon>
        <taxon>Liliopsida</taxon>
        <taxon>Asparagales</taxon>
        <taxon>Iridaceae</taxon>
        <taxon>Iridoideae</taxon>
        <taxon>Irideae</taxon>
        <taxon>Iris</taxon>
    </lineage>
</organism>
<accession>A0AAX6DVL8</accession>
<dbReference type="AlphaFoldDB" id="A0AAX6DVL8"/>
<dbReference type="Proteomes" id="UP001140949">
    <property type="component" value="Unassembled WGS sequence"/>
</dbReference>
<gene>
    <name evidence="1" type="ORF">M6B38_226130</name>
</gene>
<dbReference type="EMBL" id="JANAVB010041816">
    <property type="protein sequence ID" value="KAJ6795719.1"/>
    <property type="molecule type" value="Genomic_DNA"/>
</dbReference>
<keyword evidence="2" id="KW-1185">Reference proteome</keyword>
<name>A0AAX6DVL8_IRIPA</name>
<reference evidence="1" key="2">
    <citation type="submission" date="2023-04" db="EMBL/GenBank/DDBJ databases">
        <authorList>
            <person name="Bruccoleri R.E."/>
            <person name="Oakeley E.J."/>
            <person name="Faust A.-M."/>
            <person name="Dessus-Babus S."/>
            <person name="Altorfer M."/>
            <person name="Burckhardt D."/>
            <person name="Oertli M."/>
            <person name="Naumann U."/>
            <person name="Petersen F."/>
            <person name="Wong J."/>
        </authorList>
    </citation>
    <scope>NUCLEOTIDE SEQUENCE</scope>
    <source>
        <strain evidence="1">GSM-AAB239-AS_SAM_17_03QT</strain>
        <tissue evidence="1">Leaf</tissue>
    </source>
</reference>